<name>U7VC03_9FUSO</name>
<dbReference type="EMBL" id="AXZF01000038">
    <property type="protein sequence ID" value="ERT69051.1"/>
    <property type="molecule type" value="Genomic_DNA"/>
</dbReference>
<evidence type="ECO:0000313" key="3">
    <source>
        <dbReference type="Proteomes" id="UP000017081"/>
    </source>
</evidence>
<dbReference type="HOGENOM" id="CLU_118479_1_0_0"/>
<dbReference type="NCBIfam" id="TIGR01987">
    <property type="entry name" value="HI0074"/>
    <property type="match status" value="1"/>
</dbReference>
<keyword evidence="1" id="KW-0175">Coiled coil</keyword>
<proteinExistence type="predicted"/>
<dbReference type="PATRIC" id="fig|1319815.3.peg.975"/>
<dbReference type="InterPro" id="IPR010235">
    <property type="entry name" value="HepT"/>
</dbReference>
<dbReference type="Pfam" id="PF08780">
    <property type="entry name" value="NTase_sub_bind"/>
    <property type="match status" value="1"/>
</dbReference>
<evidence type="ECO:0000313" key="2">
    <source>
        <dbReference type="EMBL" id="ERT69051.1"/>
    </source>
</evidence>
<keyword evidence="3" id="KW-1185">Reference proteome</keyword>
<accession>U7VC03</accession>
<gene>
    <name evidence="2" type="ORF">HMPREF0202_01017</name>
</gene>
<dbReference type="Proteomes" id="UP000017081">
    <property type="component" value="Unassembled WGS sequence"/>
</dbReference>
<dbReference type="STRING" id="1319815.HMPREF0202_01017"/>
<evidence type="ECO:0000256" key="1">
    <source>
        <dbReference type="SAM" id="Coils"/>
    </source>
</evidence>
<dbReference type="eggNOG" id="COG1669">
    <property type="taxonomic scope" value="Bacteria"/>
</dbReference>
<dbReference type="AlphaFoldDB" id="U7VC03"/>
<dbReference type="Gene3D" id="1.20.120.330">
    <property type="entry name" value="Nucleotidyltransferases domain 2"/>
    <property type="match status" value="1"/>
</dbReference>
<sequence>MGKRWSEKIKDLENAVSRLDEAIKDSKKIELSTLKDGVIQRFEFTLELSWKILKTYLVNEGIDCVNTPKSVMREAYKAGIIKNGEIWIEMIDDRNLTSHIYSQSMADDIYLRITKKYFKELDLLFHFLKEMNF</sequence>
<protein>
    <recommendedName>
        <fullName evidence="4">Nucleotidyltransferase substrate-binding family protein</fullName>
    </recommendedName>
</protein>
<evidence type="ECO:0008006" key="4">
    <source>
        <dbReference type="Google" id="ProtNLM"/>
    </source>
</evidence>
<organism evidence="2 3">
    <name type="scientific">Cetobacterium somerae ATCC BAA-474</name>
    <dbReference type="NCBI Taxonomy" id="1319815"/>
    <lineage>
        <taxon>Bacteria</taxon>
        <taxon>Fusobacteriati</taxon>
        <taxon>Fusobacteriota</taxon>
        <taxon>Fusobacteriia</taxon>
        <taxon>Fusobacteriales</taxon>
        <taxon>Fusobacteriaceae</taxon>
        <taxon>Cetobacterium</taxon>
    </lineage>
</organism>
<dbReference type="RefSeq" id="WP_023050558.1">
    <property type="nucleotide sequence ID" value="NZ_CP173062.2"/>
</dbReference>
<reference evidence="2 3" key="1">
    <citation type="submission" date="2013-08" db="EMBL/GenBank/DDBJ databases">
        <authorList>
            <person name="Weinstock G."/>
            <person name="Sodergren E."/>
            <person name="Wylie T."/>
            <person name="Fulton L."/>
            <person name="Fulton R."/>
            <person name="Fronick C."/>
            <person name="O'Laughlin M."/>
            <person name="Godfrey J."/>
            <person name="Miner T."/>
            <person name="Herter B."/>
            <person name="Appelbaum E."/>
            <person name="Cordes M."/>
            <person name="Lek S."/>
            <person name="Wollam A."/>
            <person name="Pepin K.H."/>
            <person name="Palsikar V.B."/>
            <person name="Mitreva M."/>
            <person name="Wilson R.K."/>
        </authorList>
    </citation>
    <scope>NUCLEOTIDE SEQUENCE [LARGE SCALE GENOMIC DNA]</scope>
    <source>
        <strain evidence="2 3">ATCC BAA-474</strain>
    </source>
</reference>
<feature type="coiled-coil region" evidence="1">
    <location>
        <begin position="2"/>
        <end position="29"/>
    </location>
</feature>
<comment type="caution">
    <text evidence="2">The sequence shown here is derived from an EMBL/GenBank/DDBJ whole genome shotgun (WGS) entry which is preliminary data.</text>
</comment>
<dbReference type="SUPFAM" id="SSF81593">
    <property type="entry name" value="Nucleotidyltransferase substrate binding subunit/domain"/>
    <property type="match status" value="1"/>
</dbReference>